<dbReference type="InterPro" id="IPR036063">
    <property type="entry name" value="Smr_dom_sf"/>
</dbReference>
<dbReference type="PANTHER" id="PTHR47812">
    <property type="entry name" value="SMR (SMALL MUTS RELATED) DOMAIN-CONTAINING PROTEIN"/>
    <property type="match status" value="1"/>
</dbReference>
<dbReference type="PANTHER" id="PTHR47812:SF2">
    <property type="entry name" value="SMR (SMALL MUTS RELATED) DOMAIN-CONTAINING PROTEIN"/>
    <property type="match status" value="1"/>
</dbReference>
<dbReference type="InterPro" id="IPR013899">
    <property type="entry name" value="DUF1771"/>
</dbReference>
<feature type="region of interest" description="Disordered" evidence="1">
    <location>
        <begin position="59"/>
        <end position="78"/>
    </location>
</feature>
<dbReference type="Proteomes" id="UP001418222">
    <property type="component" value="Unassembled WGS sequence"/>
</dbReference>
<dbReference type="Gene3D" id="3.30.1370.110">
    <property type="match status" value="1"/>
</dbReference>
<dbReference type="AlphaFoldDB" id="A0AAP0BBZ5"/>
<sequence>MLADTQNQRFYSAKLFCLEAAAACSPVSCAKYTMHRPKFQTAGWAAFDRDQREKQGIKDEGAVDPCPSISKETSSGIMENTDCVDSEKKMFPVQFMQIKSFSSVVRPTTPVEFPLLESSRKSRASNISADNDQHVLSGKSNANPVVKLKGVHNWADQHLIEDILAAVKNDVGQASICLNEMASFESNIENVQSMMLKDVHDWGDQHLIQDILAAVNNDVGQASIVLEEMDSLETENKNVQPGSTAPSSSATASYQCEDIDSFVHNNLSENSLKDFIIKQFYVPSEPEFEEDDIYLSHRKEALKMMRAASQHSQAASNAYLRGDHLSAQQLSVRARDEWLTAEKLNVQAAEEILCIRNSNNDFWKLDLHGLHATEAVHALMQHLKRLEFKMMLMNHPASLNEVANIKSVQGRPSFDSPGGFEAISNAKGNILPQQRQTLLHVITGAGKHSKGQAALPIAVKSFLIEEGYRFEEARPGVIFVRPKFRGK</sequence>
<dbReference type="EMBL" id="JBBWWQ010000012">
    <property type="protein sequence ID" value="KAK8934956.1"/>
    <property type="molecule type" value="Genomic_DNA"/>
</dbReference>
<reference evidence="3 4" key="1">
    <citation type="journal article" date="2022" name="Nat. Plants">
        <title>Genomes of leafy and leafless Platanthera orchids illuminate the evolution of mycoheterotrophy.</title>
        <authorList>
            <person name="Li M.H."/>
            <person name="Liu K.W."/>
            <person name="Li Z."/>
            <person name="Lu H.C."/>
            <person name="Ye Q.L."/>
            <person name="Zhang D."/>
            <person name="Wang J.Y."/>
            <person name="Li Y.F."/>
            <person name="Zhong Z.M."/>
            <person name="Liu X."/>
            <person name="Yu X."/>
            <person name="Liu D.K."/>
            <person name="Tu X.D."/>
            <person name="Liu B."/>
            <person name="Hao Y."/>
            <person name="Liao X.Y."/>
            <person name="Jiang Y.T."/>
            <person name="Sun W.H."/>
            <person name="Chen J."/>
            <person name="Chen Y.Q."/>
            <person name="Ai Y."/>
            <person name="Zhai J.W."/>
            <person name="Wu S.S."/>
            <person name="Zhou Z."/>
            <person name="Hsiao Y.Y."/>
            <person name="Wu W.L."/>
            <person name="Chen Y.Y."/>
            <person name="Lin Y.F."/>
            <person name="Hsu J.L."/>
            <person name="Li C.Y."/>
            <person name="Wang Z.W."/>
            <person name="Zhao X."/>
            <person name="Zhong W.Y."/>
            <person name="Ma X.K."/>
            <person name="Ma L."/>
            <person name="Huang J."/>
            <person name="Chen G.Z."/>
            <person name="Huang M.Z."/>
            <person name="Huang L."/>
            <person name="Peng D.H."/>
            <person name="Luo Y.B."/>
            <person name="Zou S.Q."/>
            <person name="Chen S.P."/>
            <person name="Lan S."/>
            <person name="Tsai W.C."/>
            <person name="Van de Peer Y."/>
            <person name="Liu Z.J."/>
        </authorList>
    </citation>
    <scope>NUCLEOTIDE SEQUENCE [LARGE SCALE GENOMIC DNA]</scope>
    <source>
        <strain evidence="3">Lor287</strain>
    </source>
</reference>
<feature type="domain" description="Smr" evidence="2">
    <location>
        <begin position="365"/>
        <end position="483"/>
    </location>
</feature>
<dbReference type="PROSITE" id="PS50828">
    <property type="entry name" value="SMR"/>
    <property type="match status" value="1"/>
</dbReference>
<dbReference type="SMART" id="SM01162">
    <property type="entry name" value="DUF1771"/>
    <property type="match status" value="1"/>
</dbReference>
<keyword evidence="4" id="KW-1185">Reference proteome</keyword>
<evidence type="ECO:0000256" key="1">
    <source>
        <dbReference type="SAM" id="MobiDB-lite"/>
    </source>
</evidence>
<proteinExistence type="predicted"/>
<evidence type="ECO:0000313" key="3">
    <source>
        <dbReference type="EMBL" id="KAK8934956.1"/>
    </source>
</evidence>
<gene>
    <name evidence="3" type="ORF">KSP39_PZI014343</name>
</gene>
<accession>A0AAP0BBZ5</accession>
<dbReference type="SMART" id="SM00463">
    <property type="entry name" value="SMR"/>
    <property type="match status" value="1"/>
</dbReference>
<dbReference type="Pfam" id="PF08590">
    <property type="entry name" value="DUF1771"/>
    <property type="match status" value="1"/>
</dbReference>
<evidence type="ECO:0000259" key="2">
    <source>
        <dbReference type="PROSITE" id="PS50828"/>
    </source>
</evidence>
<comment type="caution">
    <text evidence="3">The sequence shown here is derived from an EMBL/GenBank/DDBJ whole genome shotgun (WGS) entry which is preliminary data.</text>
</comment>
<name>A0AAP0BBZ5_9ASPA</name>
<dbReference type="InterPro" id="IPR002625">
    <property type="entry name" value="Smr_dom"/>
</dbReference>
<organism evidence="3 4">
    <name type="scientific">Platanthera zijinensis</name>
    <dbReference type="NCBI Taxonomy" id="2320716"/>
    <lineage>
        <taxon>Eukaryota</taxon>
        <taxon>Viridiplantae</taxon>
        <taxon>Streptophyta</taxon>
        <taxon>Embryophyta</taxon>
        <taxon>Tracheophyta</taxon>
        <taxon>Spermatophyta</taxon>
        <taxon>Magnoliopsida</taxon>
        <taxon>Liliopsida</taxon>
        <taxon>Asparagales</taxon>
        <taxon>Orchidaceae</taxon>
        <taxon>Orchidoideae</taxon>
        <taxon>Orchideae</taxon>
        <taxon>Orchidinae</taxon>
        <taxon>Platanthera</taxon>
    </lineage>
</organism>
<evidence type="ECO:0000313" key="4">
    <source>
        <dbReference type="Proteomes" id="UP001418222"/>
    </source>
</evidence>
<protein>
    <recommendedName>
        <fullName evidence="2">Smr domain-containing protein</fullName>
    </recommendedName>
</protein>
<dbReference type="SUPFAM" id="SSF160443">
    <property type="entry name" value="SMR domain-like"/>
    <property type="match status" value="1"/>
</dbReference>